<dbReference type="Gene3D" id="3.30.70.360">
    <property type="match status" value="1"/>
</dbReference>
<dbReference type="PROSITE" id="PS00758">
    <property type="entry name" value="ARGE_DAPE_CPG2_1"/>
    <property type="match status" value="1"/>
</dbReference>
<keyword evidence="8" id="KW-1185">Reference proteome</keyword>
<protein>
    <submittedName>
        <fullName evidence="7">Peptidase family M20 M25 M40</fullName>
    </submittedName>
</protein>
<dbReference type="Proteomes" id="UP000051927">
    <property type="component" value="Unassembled WGS sequence"/>
</dbReference>
<dbReference type="InterPro" id="IPR002933">
    <property type="entry name" value="Peptidase_M20"/>
</dbReference>
<evidence type="ECO:0000259" key="6">
    <source>
        <dbReference type="Pfam" id="PF07687"/>
    </source>
</evidence>
<gene>
    <name evidence="7" type="ORF">IV60_GL000375</name>
</gene>
<dbReference type="InterPro" id="IPR036264">
    <property type="entry name" value="Bact_exopeptidase_dim_dom"/>
</dbReference>
<evidence type="ECO:0000256" key="2">
    <source>
        <dbReference type="ARBA" id="ARBA00022670"/>
    </source>
</evidence>
<dbReference type="SUPFAM" id="SSF55031">
    <property type="entry name" value="Bacterial exopeptidase dimerisation domain"/>
    <property type="match status" value="1"/>
</dbReference>
<evidence type="ECO:0000313" key="7">
    <source>
        <dbReference type="EMBL" id="KRO03195.1"/>
    </source>
</evidence>
<dbReference type="Pfam" id="PF01546">
    <property type="entry name" value="Peptidase_M20"/>
    <property type="match status" value="1"/>
</dbReference>
<dbReference type="SUPFAM" id="SSF53187">
    <property type="entry name" value="Zn-dependent exopeptidases"/>
    <property type="match status" value="1"/>
</dbReference>
<dbReference type="PANTHER" id="PTHR45962:SF1">
    <property type="entry name" value="N-FATTY-ACYL-AMINO ACID SYNTHASE_HYDROLASE PM20D1"/>
    <property type="match status" value="1"/>
</dbReference>
<comment type="caution">
    <text evidence="7">The sequence shown here is derived from an EMBL/GenBank/DDBJ whole genome shotgun (WGS) entry which is preliminary data.</text>
</comment>
<dbReference type="InterPro" id="IPR011650">
    <property type="entry name" value="Peptidase_M20_dimer"/>
</dbReference>
<comment type="similarity">
    <text evidence="1">Belongs to the peptidase M20A family.</text>
</comment>
<dbReference type="Gene3D" id="1.10.150.900">
    <property type="match status" value="1"/>
</dbReference>
<sequence length="498" mass="54888">MIVAHKDSQNRYHTYIKGGFMTLTTAALQKQTSHINIYDHFAHEDEYPQLDTEKIADRLAQAIRCKTVYAGEKNTDFSQFDRLQKLMETEFPHVLAASSQGLERIGHSVLITIPGSEPNLSGVMLIAHQDVVPVVAGTKDRWIHGAFDGVVDDEFIWGRGALDIKDMLMGELEAVEFLLARGFSPRRSIYLAFGEDEEVDSRGATRIAACMEKRGIRAECLLDEGTTTFFDGSAYGAPGTILSDICISQKGFLNVRLTVRGCGGHSSNPFGGTSLEHMCTALSRLAEHPFPPQLNAIVCETFRTLAPHITEEPFTTLVKDLPASGEKLAEAASTVRELYPFVNTTMAVNMLEGGSSAANVMPGDVQATINFRMLPGTTADDVLDHIHKALGELDVEVEALHTTPAGRMDKTDKAGYQELKEVLEHYYPKVEFVPSFVCGGTDSIRYESICDSILRISPFRPTPEDEATGVHGINERIAKRVYMQGIRVLIDFIKRMAG</sequence>
<dbReference type="PANTHER" id="PTHR45962">
    <property type="entry name" value="N-FATTY-ACYL-AMINO ACID SYNTHASE/HYDROLASE PM20D1"/>
    <property type="match status" value="1"/>
</dbReference>
<dbReference type="EMBL" id="JQCP01000001">
    <property type="protein sequence ID" value="KRO03195.1"/>
    <property type="molecule type" value="Genomic_DNA"/>
</dbReference>
<dbReference type="Pfam" id="PF07687">
    <property type="entry name" value="M20_dimer"/>
    <property type="match status" value="1"/>
</dbReference>
<keyword evidence="4" id="KW-0378">Hydrolase</keyword>
<evidence type="ECO:0000256" key="4">
    <source>
        <dbReference type="ARBA" id="ARBA00022801"/>
    </source>
</evidence>
<keyword evidence="2" id="KW-0645">Protease</keyword>
<evidence type="ECO:0000256" key="5">
    <source>
        <dbReference type="ARBA" id="ARBA00022833"/>
    </source>
</evidence>
<feature type="domain" description="Peptidase M20 dimerisation" evidence="6">
    <location>
        <begin position="247"/>
        <end position="396"/>
    </location>
</feature>
<keyword evidence="3" id="KW-0479">Metal-binding</keyword>
<organism evidence="7 8">
    <name type="scientific">Lancefieldella rimae</name>
    <dbReference type="NCBI Taxonomy" id="1383"/>
    <lineage>
        <taxon>Bacteria</taxon>
        <taxon>Bacillati</taxon>
        <taxon>Actinomycetota</taxon>
        <taxon>Coriobacteriia</taxon>
        <taxon>Coriobacteriales</taxon>
        <taxon>Atopobiaceae</taxon>
        <taxon>Lancefieldella</taxon>
    </lineage>
</organism>
<dbReference type="InterPro" id="IPR001261">
    <property type="entry name" value="ArgE/DapE_CS"/>
</dbReference>
<evidence type="ECO:0000313" key="8">
    <source>
        <dbReference type="Proteomes" id="UP000051927"/>
    </source>
</evidence>
<evidence type="ECO:0000256" key="3">
    <source>
        <dbReference type="ARBA" id="ARBA00022723"/>
    </source>
</evidence>
<accession>A0ABR5Q2N7</accession>
<name>A0ABR5Q2N7_9ACTN</name>
<reference evidence="7 8" key="1">
    <citation type="journal article" date="2015" name="Genome Announc.">
        <title>Expanding the biotechnology potential of lactobacilli through comparative genomics of 213 strains and associated genera.</title>
        <authorList>
            <person name="Sun Z."/>
            <person name="Harris H.M."/>
            <person name="McCann A."/>
            <person name="Guo C."/>
            <person name="Argimon S."/>
            <person name="Zhang W."/>
            <person name="Yang X."/>
            <person name="Jeffery I.B."/>
            <person name="Cooney J.C."/>
            <person name="Kagawa T.F."/>
            <person name="Liu W."/>
            <person name="Song Y."/>
            <person name="Salvetti E."/>
            <person name="Wrobel A."/>
            <person name="Rasinkangas P."/>
            <person name="Parkhill J."/>
            <person name="Rea M.C."/>
            <person name="O'Sullivan O."/>
            <person name="Ritari J."/>
            <person name="Douillard F.P."/>
            <person name="Paul Ross R."/>
            <person name="Yang R."/>
            <person name="Briner A.E."/>
            <person name="Felis G.E."/>
            <person name="de Vos W.M."/>
            <person name="Barrangou R."/>
            <person name="Klaenhammer T.R."/>
            <person name="Caufield P.W."/>
            <person name="Cui Y."/>
            <person name="Zhang H."/>
            <person name="O'Toole P.W."/>
        </authorList>
    </citation>
    <scope>NUCLEOTIDE SEQUENCE [LARGE SCALE GENOMIC DNA]</scope>
    <source>
        <strain evidence="7 8">DSM 7090</strain>
    </source>
</reference>
<proteinExistence type="inferred from homology"/>
<keyword evidence="5" id="KW-0862">Zinc</keyword>
<dbReference type="InterPro" id="IPR047177">
    <property type="entry name" value="Pept_M20A"/>
</dbReference>
<dbReference type="Gene3D" id="3.40.630.10">
    <property type="entry name" value="Zn peptidases"/>
    <property type="match status" value="1"/>
</dbReference>
<evidence type="ECO:0000256" key="1">
    <source>
        <dbReference type="ARBA" id="ARBA00006247"/>
    </source>
</evidence>